<reference evidence="1" key="1">
    <citation type="submission" date="2023-06" db="EMBL/GenBank/DDBJ databases">
        <title>Identification and characterization of horizontal gene transfer across gut microbiota members of farm animals based on homology search.</title>
        <authorList>
            <person name="Schwarzerova J."/>
            <person name="Nykrynova M."/>
            <person name="Jureckova K."/>
            <person name="Cejkova D."/>
            <person name="Rychlik I."/>
        </authorList>
    </citation>
    <scope>NUCLEOTIDE SEQUENCE</scope>
    <source>
        <strain evidence="1">105_WCHN</strain>
    </source>
</reference>
<name>A0ABT7VLA3_9LACO</name>
<dbReference type="Proteomes" id="UP001529423">
    <property type="component" value="Unassembled WGS sequence"/>
</dbReference>
<proteinExistence type="predicted"/>
<reference evidence="1" key="2">
    <citation type="submission" date="2023-06" db="EMBL/GenBank/DDBJ databases">
        <authorList>
            <person name="Zeman M."/>
            <person name="Kubasova T."/>
            <person name="Jahodarova E."/>
            <person name="Nykrynova M."/>
            <person name="Rychlik I."/>
        </authorList>
    </citation>
    <scope>NUCLEOTIDE SEQUENCE</scope>
    <source>
        <strain evidence="1">105_WCHN</strain>
    </source>
</reference>
<protein>
    <submittedName>
        <fullName evidence="1">Reductase</fullName>
    </submittedName>
</protein>
<gene>
    <name evidence="1" type="ORF">QUW46_02905</name>
</gene>
<sequence length="119" mass="14126">MLVRYRKDYQKIVMGLLSLVPELHNYNRFTEELTAALDQHFPVYLWKDQEDNHFIAVAIVEEGDYSLLLRRISFTSSERSGKNVFSLLTALQEQYPGKRLMGTLRNQPLITTWERYNER</sequence>
<comment type="caution">
    <text evidence="1">The sequence shown here is derived from an EMBL/GenBank/DDBJ whole genome shotgun (WGS) entry which is preliminary data.</text>
</comment>
<organism evidence="1 2">
    <name type="scientific">Limosilactobacillus panis</name>
    <dbReference type="NCBI Taxonomy" id="47493"/>
    <lineage>
        <taxon>Bacteria</taxon>
        <taxon>Bacillati</taxon>
        <taxon>Bacillota</taxon>
        <taxon>Bacilli</taxon>
        <taxon>Lactobacillales</taxon>
        <taxon>Lactobacillaceae</taxon>
        <taxon>Limosilactobacillus</taxon>
    </lineage>
</organism>
<keyword evidence="2" id="KW-1185">Reference proteome</keyword>
<evidence type="ECO:0000313" key="1">
    <source>
        <dbReference type="EMBL" id="MDM8333528.1"/>
    </source>
</evidence>
<dbReference type="RefSeq" id="WP_289559412.1">
    <property type="nucleotide sequence ID" value="NZ_JAUDEO010000011.1"/>
</dbReference>
<dbReference type="EMBL" id="JAUDEO010000011">
    <property type="protein sequence ID" value="MDM8333528.1"/>
    <property type="molecule type" value="Genomic_DNA"/>
</dbReference>
<evidence type="ECO:0000313" key="2">
    <source>
        <dbReference type="Proteomes" id="UP001529423"/>
    </source>
</evidence>
<accession>A0ABT7VLA3</accession>